<proteinExistence type="predicted"/>
<dbReference type="EMBL" id="QTSX02007110">
    <property type="protein sequence ID" value="KAJ9051483.1"/>
    <property type="molecule type" value="Genomic_DNA"/>
</dbReference>
<sequence length="355" mass="38990">METDDMPNAYPSNGEKFSCLNSPMDIDTPSGVPHNSNQPMDEANTPREIADIEASIAALNQRVHQQVLDGDKQWAVPALPRPCPKVSENVKAPEVGLSAPAILKKLVLEISLENLLCESPKFCQKLTKAVAALVPHCREELLLSGKGAPRDKGIINGVKISMILDGGAYSNIILLPFLKNLPDVMVAPSDTVFVMADGRESFSMGTAVHLTLWLGGVQMYIEAAIFNHKQYTLLIGRKTMSDLGVTTRYTNNCWTVECNGKEFPLSVPFDSSHAEEFLCESMAKSIHNNPWLSPDQRVQLASVVDMLSTNIVEDSDNFPEASGFEHEIDTGDACPIASRFYCLPHSKERFVKSEI</sequence>
<accession>A0ACC2RN66</accession>
<reference evidence="1" key="1">
    <citation type="submission" date="2022-04" db="EMBL/GenBank/DDBJ databases">
        <title>Genome of the entomopathogenic fungus Entomophthora muscae.</title>
        <authorList>
            <person name="Elya C."/>
            <person name="Lovett B.R."/>
            <person name="Lee E."/>
            <person name="Macias A.M."/>
            <person name="Hajek A.E."/>
            <person name="De Bivort B.L."/>
            <person name="Kasson M.T."/>
            <person name="De Fine Licht H.H."/>
            <person name="Stajich J.E."/>
        </authorList>
    </citation>
    <scope>NUCLEOTIDE SEQUENCE</scope>
    <source>
        <strain evidence="1">Berkeley</strain>
    </source>
</reference>
<comment type="caution">
    <text evidence="1">The sequence shown here is derived from an EMBL/GenBank/DDBJ whole genome shotgun (WGS) entry which is preliminary data.</text>
</comment>
<dbReference type="Proteomes" id="UP001165960">
    <property type="component" value="Unassembled WGS sequence"/>
</dbReference>
<evidence type="ECO:0000313" key="1">
    <source>
        <dbReference type="EMBL" id="KAJ9051483.1"/>
    </source>
</evidence>
<evidence type="ECO:0000313" key="2">
    <source>
        <dbReference type="Proteomes" id="UP001165960"/>
    </source>
</evidence>
<organism evidence="1 2">
    <name type="scientific">Entomophthora muscae</name>
    <dbReference type="NCBI Taxonomy" id="34485"/>
    <lineage>
        <taxon>Eukaryota</taxon>
        <taxon>Fungi</taxon>
        <taxon>Fungi incertae sedis</taxon>
        <taxon>Zoopagomycota</taxon>
        <taxon>Entomophthoromycotina</taxon>
        <taxon>Entomophthoromycetes</taxon>
        <taxon>Entomophthorales</taxon>
        <taxon>Entomophthoraceae</taxon>
        <taxon>Entomophthora</taxon>
    </lineage>
</organism>
<name>A0ACC2RN66_9FUNG</name>
<keyword evidence="2" id="KW-1185">Reference proteome</keyword>
<gene>
    <name evidence="1" type="ORF">DSO57_1004220</name>
</gene>
<protein>
    <submittedName>
        <fullName evidence="1">Uncharacterized protein</fullName>
    </submittedName>
</protein>